<dbReference type="HOGENOM" id="CLU_006586_12_1_1"/>
<dbReference type="STRING" id="6412.T1EI92"/>
<dbReference type="EMBL" id="AMQM01005166">
    <property type="status" value="NOT_ANNOTATED_CDS"/>
    <property type="molecule type" value="Genomic_DNA"/>
</dbReference>
<feature type="domain" description="Carboxylesterase type B" evidence="2">
    <location>
        <begin position="1"/>
        <end position="140"/>
    </location>
</feature>
<dbReference type="Pfam" id="PF00135">
    <property type="entry name" value="COesterase"/>
    <property type="match status" value="1"/>
</dbReference>
<keyword evidence="4" id="KW-1185">Reference proteome</keyword>
<dbReference type="InterPro" id="IPR051093">
    <property type="entry name" value="Neuroligin/BSAL"/>
</dbReference>
<reference evidence="3" key="3">
    <citation type="submission" date="2015-06" db="UniProtKB">
        <authorList>
            <consortium name="EnsemblMetazoa"/>
        </authorList>
    </citation>
    <scope>IDENTIFICATION</scope>
</reference>
<evidence type="ECO:0000313" key="4">
    <source>
        <dbReference type="Proteomes" id="UP000015101"/>
    </source>
</evidence>
<dbReference type="InterPro" id="IPR029058">
    <property type="entry name" value="AB_hydrolase_fold"/>
</dbReference>
<comment type="similarity">
    <text evidence="1">Belongs to the type-B carboxylesterase/lipase family.</text>
</comment>
<dbReference type="eggNOG" id="KOG1516">
    <property type="taxonomic scope" value="Eukaryota"/>
</dbReference>
<evidence type="ECO:0000256" key="1">
    <source>
        <dbReference type="ARBA" id="ARBA00005964"/>
    </source>
</evidence>
<protein>
    <recommendedName>
        <fullName evidence="2">Carboxylesterase type B domain-containing protein</fullName>
    </recommendedName>
</protein>
<dbReference type="KEGG" id="hro:HELRODRAFT_135521"/>
<dbReference type="PANTHER" id="PTHR43903">
    <property type="entry name" value="NEUROLIGIN"/>
    <property type="match status" value="1"/>
</dbReference>
<accession>T1EI92</accession>
<dbReference type="OMA" id="TISPMAM"/>
<dbReference type="OrthoDB" id="408631at2759"/>
<dbReference type="InterPro" id="IPR002018">
    <property type="entry name" value="CarbesteraseB"/>
</dbReference>
<dbReference type="Proteomes" id="UP000015101">
    <property type="component" value="Unassembled WGS sequence"/>
</dbReference>
<evidence type="ECO:0000313" key="3">
    <source>
        <dbReference type="EnsemblMetazoa" id="HelroP135521"/>
    </source>
</evidence>
<dbReference type="AlphaFoldDB" id="T1EI92"/>
<proteinExistence type="inferred from homology"/>
<reference evidence="4" key="1">
    <citation type="submission" date="2012-12" db="EMBL/GenBank/DDBJ databases">
        <authorList>
            <person name="Hellsten U."/>
            <person name="Grimwood J."/>
            <person name="Chapman J.A."/>
            <person name="Shapiro H."/>
            <person name="Aerts A."/>
            <person name="Otillar R.P."/>
            <person name="Terry A.Y."/>
            <person name="Boore J.L."/>
            <person name="Simakov O."/>
            <person name="Marletaz F."/>
            <person name="Cho S.-J."/>
            <person name="Edsinger-Gonzales E."/>
            <person name="Havlak P."/>
            <person name="Kuo D.-H."/>
            <person name="Larsson T."/>
            <person name="Lv J."/>
            <person name="Arendt D."/>
            <person name="Savage R."/>
            <person name="Osoegawa K."/>
            <person name="de Jong P."/>
            <person name="Lindberg D.R."/>
            <person name="Seaver E.C."/>
            <person name="Weisblat D.A."/>
            <person name="Putnam N.H."/>
            <person name="Grigoriev I.V."/>
            <person name="Rokhsar D.S."/>
        </authorList>
    </citation>
    <scope>NUCLEOTIDE SEQUENCE</scope>
</reference>
<dbReference type="SUPFAM" id="SSF53474">
    <property type="entry name" value="alpha/beta-Hydrolases"/>
    <property type="match status" value="1"/>
</dbReference>
<sequence>MLFIHGESYDFGSGNVYDGSGLASAGNHIVITLNFRLGVLGFLSTEDSSASGNYALLDIIAGLRWIQENIRAFNGDPDRVTLLGHGYGAALANLVATSPLVRDMNLFRGIILQSGTALSPWATVMSPLPVTRRVAENLNC</sequence>
<dbReference type="Gene3D" id="3.40.50.1820">
    <property type="entry name" value="alpha/beta hydrolase"/>
    <property type="match status" value="1"/>
</dbReference>
<gene>
    <name evidence="3" type="primary">20196292</name>
</gene>
<reference evidence="4" key="2">
    <citation type="journal article" date="2013" name="Nature">
        <title>Insights into bilaterian evolution from three spiralian genomes.</title>
        <authorList>
            <person name="Simakov O."/>
            <person name="Marletaz F."/>
            <person name="Cho S.J."/>
            <person name="Edsinger-Gonzales E."/>
            <person name="Havlak P."/>
            <person name="Hellsten U."/>
            <person name="Kuo D.H."/>
            <person name="Larsson T."/>
            <person name="Lv J."/>
            <person name="Arendt D."/>
            <person name="Savage R."/>
            <person name="Osoegawa K."/>
            <person name="de Jong P."/>
            <person name="Grimwood J."/>
            <person name="Chapman J.A."/>
            <person name="Shapiro H."/>
            <person name="Aerts A."/>
            <person name="Otillar R.P."/>
            <person name="Terry A.Y."/>
            <person name="Boore J.L."/>
            <person name="Grigoriev I.V."/>
            <person name="Lindberg D.R."/>
            <person name="Seaver E.C."/>
            <person name="Weisblat D.A."/>
            <person name="Putnam N.H."/>
            <person name="Rokhsar D.S."/>
        </authorList>
    </citation>
    <scope>NUCLEOTIDE SEQUENCE</scope>
</reference>
<evidence type="ECO:0000259" key="2">
    <source>
        <dbReference type="Pfam" id="PF00135"/>
    </source>
</evidence>
<name>T1EI92_HELRO</name>
<dbReference type="CTD" id="20196292"/>
<dbReference type="EnsemblMetazoa" id="HelroT135521">
    <property type="protein sequence ID" value="HelroP135521"/>
    <property type="gene ID" value="HelroG135521"/>
</dbReference>
<organism evidence="3 4">
    <name type="scientific">Helobdella robusta</name>
    <name type="common">Californian leech</name>
    <dbReference type="NCBI Taxonomy" id="6412"/>
    <lineage>
        <taxon>Eukaryota</taxon>
        <taxon>Metazoa</taxon>
        <taxon>Spiralia</taxon>
        <taxon>Lophotrochozoa</taxon>
        <taxon>Annelida</taxon>
        <taxon>Clitellata</taxon>
        <taxon>Hirudinea</taxon>
        <taxon>Rhynchobdellida</taxon>
        <taxon>Glossiphoniidae</taxon>
        <taxon>Helobdella</taxon>
    </lineage>
</organism>